<keyword evidence="1" id="KW-0175">Coiled coil</keyword>
<dbReference type="GO" id="GO:0071111">
    <property type="term" value="F:cyclic-guanylate-specific phosphodiesterase activity"/>
    <property type="evidence" value="ECO:0007669"/>
    <property type="project" value="InterPro"/>
</dbReference>
<dbReference type="InterPro" id="IPR050706">
    <property type="entry name" value="Cyclic-di-GMP_PDE-like"/>
</dbReference>
<evidence type="ECO:0000256" key="1">
    <source>
        <dbReference type="SAM" id="Coils"/>
    </source>
</evidence>
<sequence length="272" mass="30646">KPGWLTLEILESSAIEDLFTVSQIIIECRKLGVYFSIDDFGTGYASLTYLKSLPVHELKIDRSFIKDLASDLQSLAIMQSLVSMGQAFNLKVIAEGVENDQQAAMLLKLGYELAQGYRIARPMPSANVLDWLNAWQVFPHWQLVEKIKDAKGLALVAIIAEHKAWVEMIKRYVETASKELPPLHPSECRFGRWLQGEGTSVLGMHRDEIESLHQSVHVVGEEAVALKKIGDIQSARKELSELEKLKNQIVSIIEQLISERGEELFSEEMNQS</sequence>
<proteinExistence type="predicted"/>
<dbReference type="Pfam" id="PF00563">
    <property type="entry name" value="EAL"/>
    <property type="match status" value="1"/>
</dbReference>
<dbReference type="Gene3D" id="3.20.20.450">
    <property type="entry name" value="EAL domain"/>
    <property type="match status" value="1"/>
</dbReference>
<dbReference type="Proteomes" id="UP000027341">
    <property type="component" value="Unassembled WGS sequence"/>
</dbReference>
<dbReference type="InterPro" id="IPR025991">
    <property type="entry name" value="Chemoreceptor_zinc-bind_dom"/>
</dbReference>
<dbReference type="PROSITE" id="PS50883">
    <property type="entry name" value="EAL"/>
    <property type="match status" value="1"/>
</dbReference>
<gene>
    <name evidence="3" type="ORF">EI16_08640</name>
</gene>
<dbReference type="CDD" id="cd01948">
    <property type="entry name" value="EAL"/>
    <property type="match status" value="1"/>
</dbReference>
<feature type="domain" description="EAL" evidence="2">
    <location>
        <begin position="1"/>
        <end position="136"/>
    </location>
</feature>
<dbReference type="PANTHER" id="PTHR33121">
    <property type="entry name" value="CYCLIC DI-GMP PHOSPHODIESTERASE PDEF"/>
    <property type="match status" value="1"/>
</dbReference>
<comment type="caution">
    <text evidence="3">The sequence shown here is derived from an EMBL/GenBank/DDBJ whole genome shotgun (WGS) entry which is preliminary data.</text>
</comment>
<dbReference type="InterPro" id="IPR035919">
    <property type="entry name" value="EAL_sf"/>
</dbReference>
<dbReference type="PANTHER" id="PTHR33121:SF79">
    <property type="entry name" value="CYCLIC DI-GMP PHOSPHODIESTERASE PDED-RELATED"/>
    <property type="match status" value="1"/>
</dbReference>
<dbReference type="STRING" id="28885.EI16_08640"/>
<reference evidence="3 4" key="1">
    <citation type="submission" date="2014-04" db="EMBL/GenBank/DDBJ databases">
        <title>Draft genome sequence of Hydrogenovibrio marinus MH-110, a model organism for aerobic H2 metabolism.</title>
        <authorList>
            <person name="Cha H.J."/>
            <person name="Jo B.H."/>
            <person name="Hwang B.H."/>
        </authorList>
    </citation>
    <scope>NUCLEOTIDE SEQUENCE [LARGE SCALE GENOMIC DNA]</scope>
    <source>
        <strain evidence="3 4">MH-110</strain>
    </source>
</reference>
<feature type="coiled-coil region" evidence="1">
    <location>
        <begin position="232"/>
        <end position="262"/>
    </location>
</feature>
<dbReference type="InterPro" id="IPR001633">
    <property type="entry name" value="EAL_dom"/>
</dbReference>
<evidence type="ECO:0000313" key="4">
    <source>
        <dbReference type="Proteomes" id="UP000027341"/>
    </source>
</evidence>
<organism evidence="3 4">
    <name type="scientific">Hydrogenovibrio marinus</name>
    <dbReference type="NCBI Taxonomy" id="28885"/>
    <lineage>
        <taxon>Bacteria</taxon>
        <taxon>Pseudomonadati</taxon>
        <taxon>Pseudomonadota</taxon>
        <taxon>Gammaproteobacteria</taxon>
        <taxon>Thiotrichales</taxon>
        <taxon>Piscirickettsiaceae</taxon>
        <taxon>Hydrogenovibrio</taxon>
    </lineage>
</organism>
<dbReference type="SUPFAM" id="SSF141868">
    <property type="entry name" value="EAL domain-like"/>
    <property type="match status" value="1"/>
</dbReference>
<dbReference type="Gene3D" id="1.20.120.30">
    <property type="entry name" value="Aspartate receptor, ligand-binding domain"/>
    <property type="match status" value="1"/>
</dbReference>
<feature type="non-terminal residue" evidence="3">
    <location>
        <position position="1"/>
    </location>
</feature>
<dbReference type="RefSeq" id="WP_162174194.1">
    <property type="nucleotide sequence ID" value="NZ_JMIU01000001.1"/>
</dbReference>
<dbReference type="Pfam" id="PF13682">
    <property type="entry name" value="CZB"/>
    <property type="match status" value="1"/>
</dbReference>
<name>A0A067A140_HYDMR</name>
<protein>
    <recommendedName>
        <fullName evidence="2">EAL domain-containing protein</fullName>
    </recommendedName>
</protein>
<keyword evidence="4" id="KW-1185">Reference proteome</keyword>
<dbReference type="SMART" id="SM00052">
    <property type="entry name" value="EAL"/>
    <property type="match status" value="1"/>
</dbReference>
<dbReference type="AlphaFoldDB" id="A0A067A140"/>
<evidence type="ECO:0000259" key="2">
    <source>
        <dbReference type="PROSITE" id="PS50883"/>
    </source>
</evidence>
<dbReference type="EMBL" id="JMIU01000001">
    <property type="protein sequence ID" value="KDN96331.1"/>
    <property type="molecule type" value="Genomic_DNA"/>
</dbReference>
<accession>A0A067A140</accession>
<evidence type="ECO:0000313" key="3">
    <source>
        <dbReference type="EMBL" id="KDN96331.1"/>
    </source>
</evidence>